<organism evidence="1 2">
    <name type="scientific">Sphaerobolus stellatus (strain SS14)</name>
    <dbReference type="NCBI Taxonomy" id="990650"/>
    <lineage>
        <taxon>Eukaryota</taxon>
        <taxon>Fungi</taxon>
        <taxon>Dikarya</taxon>
        <taxon>Basidiomycota</taxon>
        <taxon>Agaricomycotina</taxon>
        <taxon>Agaricomycetes</taxon>
        <taxon>Phallomycetidae</taxon>
        <taxon>Geastrales</taxon>
        <taxon>Sphaerobolaceae</taxon>
        <taxon>Sphaerobolus</taxon>
    </lineage>
</organism>
<dbReference type="OrthoDB" id="5946233at2759"/>
<dbReference type="HOGENOM" id="CLU_3088798_0_0_1"/>
<reference evidence="1 2" key="1">
    <citation type="submission" date="2014-06" db="EMBL/GenBank/DDBJ databases">
        <title>Evolutionary Origins and Diversification of the Mycorrhizal Mutualists.</title>
        <authorList>
            <consortium name="DOE Joint Genome Institute"/>
            <consortium name="Mycorrhizal Genomics Consortium"/>
            <person name="Kohler A."/>
            <person name="Kuo A."/>
            <person name="Nagy L.G."/>
            <person name="Floudas D."/>
            <person name="Copeland A."/>
            <person name="Barry K.W."/>
            <person name="Cichocki N."/>
            <person name="Veneault-Fourrey C."/>
            <person name="LaButti K."/>
            <person name="Lindquist E.A."/>
            <person name="Lipzen A."/>
            <person name="Lundell T."/>
            <person name="Morin E."/>
            <person name="Murat C."/>
            <person name="Riley R."/>
            <person name="Ohm R."/>
            <person name="Sun H."/>
            <person name="Tunlid A."/>
            <person name="Henrissat B."/>
            <person name="Grigoriev I.V."/>
            <person name="Hibbett D.S."/>
            <person name="Martin F."/>
        </authorList>
    </citation>
    <scope>NUCLEOTIDE SEQUENCE [LARGE SCALE GENOMIC DNA]</scope>
    <source>
        <strain evidence="1 2">SS14</strain>
    </source>
</reference>
<dbReference type="AlphaFoldDB" id="A0A0C9UEV2"/>
<sequence>LLSQSNSDSEKYGVANVQTLLHCSPDSSLSNTCQHCFKRRRNIKTEIEWSLW</sequence>
<feature type="non-terminal residue" evidence="1">
    <location>
        <position position="1"/>
    </location>
</feature>
<gene>
    <name evidence="1" type="ORF">M422DRAFT_183437</name>
</gene>
<dbReference type="EMBL" id="KN837215">
    <property type="protein sequence ID" value="KIJ33299.1"/>
    <property type="molecule type" value="Genomic_DNA"/>
</dbReference>
<proteinExistence type="predicted"/>
<evidence type="ECO:0000313" key="2">
    <source>
        <dbReference type="Proteomes" id="UP000054279"/>
    </source>
</evidence>
<dbReference type="Proteomes" id="UP000054279">
    <property type="component" value="Unassembled WGS sequence"/>
</dbReference>
<name>A0A0C9UEV2_SPHS4</name>
<accession>A0A0C9UEV2</accession>
<evidence type="ECO:0000313" key="1">
    <source>
        <dbReference type="EMBL" id="KIJ33299.1"/>
    </source>
</evidence>
<keyword evidence="2" id="KW-1185">Reference proteome</keyword>
<protein>
    <submittedName>
        <fullName evidence="1">Uncharacterized protein</fullName>
    </submittedName>
</protein>